<dbReference type="Proteomes" id="UP000647172">
    <property type="component" value="Unassembled WGS sequence"/>
</dbReference>
<evidence type="ECO:0000259" key="3">
    <source>
        <dbReference type="PROSITE" id="PS50924"/>
    </source>
</evidence>
<feature type="transmembrane region" description="Helical" evidence="1">
    <location>
        <begin position="143"/>
        <end position="165"/>
    </location>
</feature>
<feature type="transmembrane region" description="Helical" evidence="1">
    <location>
        <begin position="15"/>
        <end position="35"/>
    </location>
</feature>
<protein>
    <submittedName>
        <fullName evidence="4">Membrane protein</fullName>
    </submittedName>
</protein>
<reference evidence="4" key="1">
    <citation type="submission" date="2021-01" db="EMBL/GenBank/DDBJ databases">
        <title>Whole genome shotgun sequence of Actinoplanes nipponensis NBRC 14063.</title>
        <authorList>
            <person name="Komaki H."/>
            <person name="Tamura T."/>
        </authorList>
    </citation>
    <scope>NUCLEOTIDE SEQUENCE</scope>
    <source>
        <strain evidence="4">NBRC 14063</strain>
    </source>
</reference>
<feature type="compositionally biased region" description="Pro residues" evidence="2">
    <location>
        <begin position="285"/>
        <end position="298"/>
    </location>
</feature>
<sequence length="310" mass="32445">MAEVHHFTYGAFNPIAAYLVAVLGSFLGLLATGRARGARSRGRRNRWLIIAAFSIGGAGIWLMHFTAMLGFDVPQSPVRYTPWLMMASLGLSVVTVGIGLMVVGHGRRSLPKIALAGLFTGAGVLAMHYTGMAGLHVSGTIHFNRALVAASAVIAVVACTAALWFAVSVKGWFPMAGAAALMGAAVAGMHYTGMASMSVELSPDVSTTVSGIKPLLMIVPITLVSAALILGVALSALQAMTDEEFTEGDGVPRRGMHAENPWSLRQASLAAPVLRRSPAGRPSSVPRPSPRPVPPRPKPLVEEPLLDVPS</sequence>
<keyword evidence="1" id="KW-1133">Transmembrane helix</keyword>
<feature type="compositionally biased region" description="Low complexity" evidence="2">
    <location>
        <begin position="275"/>
        <end position="284"/>
    </location>
</feature>
<accession>A0A919JKQ3</accession>
<evidence type="ECO:0000256" key="2">
    <source>
        <dbReference type="SAM" id="MobiDB-lite"/>
    </source>
</evidence>
<evidence type="ECO:0000313" key="5">
    <source>
        <dbReference type="Proteomes" id="UP000647172"/>
    </source>
</evidence>
<name>A0A919JKQ3_9ACTN</name>
<feature type="domain" description="MHYT" evidence="3">
    <location>
        <begin position="9"/>
        <end position="200"/>
    </location>
</feature>
<feature type="transmembrane region" description="Helical" evidence="1">
    <location>
        <begin position="214"/>
        <end position="237"/>
    </location>
</feature>
<dbReference type="RefSeq" id="WP_203774147.1">
    <property type="nucleotide sequence ID" value="NZ_BAAAYJ010000073.1"/>
</dbReference>
<gene>
    <name evidence="4" type="ORF">Ani05nite_61220</name>
</gene>
<dbReference type="EMBL" id="BOMQ01000071">
    <property type="protein sequence ID" value="GIE52588.1"/>
    <property type="molecule type" value="Genomic_DNA"/>
</dbReference>
<dbReference type="PANTHER" id="PTHR35152">
    <property type="entry name" value="DOMAIN SIGNALLING PROTEIN, PUTATIVE (AFU_ORTHOLOGUE AFUA_5G11310)-RELATED"/>
    <property type="match status" value="1"/>
</dbReference>
<organism evidence="4 5">
    <name type="scientific">Actinoplanes nipponensis</name>
    <dbReference type="NCBI Taxonomy" id="135950"/>
    <lineage>
        <taxon>Bacteria</taxon>
        <taxon>Bacillati</taxon>
        <taxon>Actinomycetota</taxon>
        <taxon>Actinomycetes</taxon>
        <taxon>Micromonosporales</taxon>
        <taxon>Micromonosporaceae</taxon>
        <taxon>Actinoplanes</taxon>
    </lineage>
</organism>
<dbReference type="Pfam" id="PF03707">
    <property type="entry name" value="MHYT"/>
    <property type="match status" value="2"/>
</dbReference>
<dbReference type="GO" id="GO:0016020">
    <property type="term" value="C:membrane"/>
    <property type="evidence" value="ECO:0007669"/>
    <property type="project" value="UniProtKB-UniRule"/>
</dbReference>
<keyword evidence="1" id="KW-0472">Membrane</keyword>
<keyword evidence="5" id="KW-1185">Reference proteome</keyword>
<evidence type="ECO:0000256" key="1">
    <source>
        <dbReference type="PROSITE-ProRule" id="PRU00244"/>
    </source>
</evidence>
<keyword evidence="1" id="KW-0812">Transmembrane</keyword>
<evidence type="ECO:0000313" key="4">
    <source>
        <dbReference type="EMBL" id="GIE52588.1"/>
    </source>
</evidence>
<dbReference type="InterPro" id="IPR005330">
    <property type="entry name" value="MHYT_dom"/>
</dbReference>
<comment type="caution">
    <text evidence="4">The sequence shown here is derived from an EMBL/GenBank/DDBJ whole genome shotgun (WGS) entry which is preliminary data.</text>
</comment>
<feature type="transmembrane region" description="Helical" evidence="1">
    <location>
        <begin position="115"/>
        <end position="137"/>
    </location>
</feature>
<feature type="region of interest" description="Disordered" evidence="2">
    <location>
        <begin position="273"/>
        <end position="310"/>
    </location>
</feature>
<feature type="transmembrane region" description="Helical" evidence="1">
    <location>
        <begin position="172"/>
        <end position="194"/>
    </location>
</feature>
<feature type="transmembrane region" description="Helical" evidence="1">
    <location>
        <begin position="47"/>
        <end position="71"/>
    </location>
</feature>
<proteinExistence type="predicted"/>
<dbReference type="PROSITE" id="PS50924">
    <property type="entry name" value="MHYT"/>
    <property type="match status" value="1"/>
</dbReference>
<dbReference type="AlphaFoldDB" id="A0A919JKQ3"/>
<dbReference type="PANTHER" id="PTHR35152:SF1">
    <property type="entry name" value="DOMAIN SIGNALLING PROTEIN, PUTATIVE (AFU_ORTHOLOGUE AFUA_5G11310)-RELATED"/>
    <property type="match status" value="1"/>
</dbReference>
<feature type="transmembrane region" description="Helical" evidence="1">
    <location>
        <begin position="83"/>
        <end position="103"/>
    </location>
</feature>